<protein>
    <submittedName>
        <fullName evidence="1">Uncharacterized protein</fullName>
    </submittedName>
</protein>
<gene>
    <name evidence="1" type="ORF">SAMN02745243_00417</name>
</gene>
<name>A0A1M6INM5_9FIRM</name>
<accession>A0A1M6INM5</accession>
<evidence type="ECO:0000313" key="2">
    <source>
        <dbReference type="Proteomes" id="UP000184301"/>
    </source>
</evidence>
<dbReference type="OrthoDB" id="1762650at2"/>
<dbReference type="EMBL" id="FQZY01000007">
    <property type="protein sequence ID" value="SHJ36046.1"/>
    <property type="molecule type" value="Genomic_DNA"/>
</dbReference>
<organism evidence="1 2">
    <name type="scientific">Hespellia stercorisuis DSM 15480</name>
    <dbReference type="NCBI Taxonomy" id="1121950"/>
    <lineage>
        <taxon>Bacteria</taxon>
        <taxon>Bacillati</taxon>
        <taxon>Bacillota</taxon>
        <taxon>Clostridia</taxon>
        <taxon>Lachnospirales</taxon>
        <taxon>Lachnospiraceae</taxon>
        <taxon>Hespellia</taxon>
    </lineage>
</organism>
<sequence>MYPVSGAFMDAIESNTRKYYWTGTIVTKNKKEYAFGNEDIVKGSGYITRQCCGSNEIELGTVYAAEMGITLFSDIDRYTLDEAEVRIYFHLVLPDGTEETIPMGVFEVSEANRHIKTLELKAYDYMLRFEKALKLSASGGTTYSFLLMASTECNVELAQTKAEIEALMNGKETLGIYSDNDMESYRDLIFYVAQVLGCVCQINREGKLELIPYGISPVAEVTSRHRYDSSYSDFVTRYTAVSSTNLITEESEYYALDPDDALTLNLGVNPLLQFGLKTTRARLITNILNAIAVVDYVPLDSTTIGNPAFDPMDILRFSGGHADEKQLSCITSITYKIGGKHSLKCVGKNPKLAAAKSKNDKNITGLLNQIEAGKIVVYNFVNASPFTIGSSNTEIMAIAFTSKEETTATFLAEILFEVSNDEVIETVSGTVTEDSENEAGETVPITKEVSFTYPKIGESELTVTYKMNDEEVKTFYPKKTCINGKHILTLFLPITQVIANSENTLSVFFKMSGGTLTIGESQIRATISGQGLVAGIGDWNGRISISETIDRIPIAQTAFGYDAFTDTAAAIFPRLVLRPITQPLTRIPITESEFSYHRLNERVTAVEVIKTFTMDKDFPPHYDQTVVEVNEDGAFCMISDYVFVSSVEEINAGQMQHLTVNTEPFERVEKMEVTMC</sequence>
<proteinExistence type="predicted"/>
<keyword evidence="2" id="KW-1185">Reference proteome</keyword>
<dbReference type="RefSeq" id="WP_073104375.1">
    <property type="nucleotide sequence ID" value="NZ_FQZY01000007.1"/>
</dbReference>
<dbReference type="AlphaFoldDB" id="A0A1M6INM5"/>
<dbReference type="STRING" id="1121950.SAMN02745243_00417"/>
<evidence type="ECO:0000313" key="1">
    <source>
        <dbReference type="EMBL" id="SHJ36046.1"/>
    </source>
</evidence>
<reference evidence="1 2" key="1">
    <citation type="submission" date="2016-11" db="EMBL/GenBank/DDBJ databases">
        <authorList>
            <person name="Jaros S."/>
            <person name="Januszkiewicz K."/>
            <person name="Wedrychowicz H."/>
        </authorList>
    </citation>
    <scope>NUCLEOTIDE SEQUENCE [LARGE SCALE GENOMIC DNA]</scope>
    <source>
        <strain evidence="1 2">DSM 15480</strain>
    </source>
</reference>
<dbReference type="Proteomes" id="UP000184301">
    <property type="component" value="Unassembled WGS sequence"/>
</dbReference>